<gene>
    <name evidence="1" type="ORF">L3Q82_019278</name>
</gene>
<comment type="caution">
    <text evidence="1">The sequence shown here is derived from an EMBL/GenBank/DDBJ whole genome shotgun (WGS) entry which is preliminary data.</text>
</comment>
<protein>
    <submittedName>
        <fullName evidence="1">Uncharacterized protein</fullName>
    </submittedName>
</protein>
<evidence type="ECO:0000313" key="1">
    <source>
        <dbReference type="EMBL" id="KAI3353414.1"/>
    </source>
</evidence>
<dbReference type="Proteomes" id="UP000831701">
    <property type="component" value="Chromosome 23"/>
</dbReference>
<sequence length="104" mass="11196">MPVKLKKESYQAMLACGTPDAELTVLAGQASRSPGSPGGKNFGSGRSSCRWGAVDLNWGHLSGRWKEYFEDLLNFTEMPSTEEAEAGDSEVDSTIPQAEVTEVV</sequence>
<name>A0ACB8VD16_9TELE</name>
<evidence type="ECO:0000313" key="2">
    <source>
        <dbReference type="Proteomes" id="UP000831701"/>
    </source>
</evidence>
<organism evidence="1 2">
    <name type="scientific">Scortum barcoo</name>
    <name type="common">barcoo grunter</name>
    <dbReference type="NCBI Taxonomy" id="214431"/>
    <lineage>
        <taxon>Eukaryota</taxon>
        <taxon>Metazoa</taxon>
        <taxon>Chordata</taxon>
        <taxon>Craniata</taxon>
        <taxon>Vertebrata</taxon>
        <taxon>Euteleostomi</taxon>
        <taxon>Actinopterygii</taxon>
        <taxon>Neopterygii</taxon>
        <taxon>Teleostei</taxon>
        <taxon>Neoteleostei</taxon>
        <taxon>Acanthomorphata</taxon>
        <taxon>Eupercaria</taxon>
        <taxon>Centrarchiformes</taxon>
        <taxon>Terapontoidei</taxon>
        <taxon>Terapontidae</taxon>
        <taxon>Scortum</taxon>
    </lineage>
</organism>
<dbReference type="EMBL" id="CM041553">
    <property type="protein sequence ID" value="KAI3353414.1"/>
    <property type="molecule type" value="Genomic_DNA"/>
</dbReference>
<reference evidence="1" key="1">
    <citation type="submission" date="2022-04" db="EMBL/GenBank/DDBJ databases">
        <title>Jade perch genome.</title>
        <authorList>
            <person name="Chao B."/>
        </authorList>
    </citation>
    <scope>NUCLEOTIDE SEQUENCE</scope>
    <source>
        <strain evidence="1">CB-2022</strain>
    </source>
</reference>
<accession>A0ACB8VD16</accession>
<keyword evidence="2" id="KW-1185">Reference proteome</keyword>
<proteinExistence type="predicted"/>